<protein>
    <submittedName>
        <fullName evidence="2">Uncharacterized protein</fullName>
    </submittedName>
</protein>
<keyword evidence="1" id="KW-1133">Transmembrane helix</keyword>
<keyword evidence="1" id="KW-0472">Membrane</keyword>
<reference evidence="2 3" key="1">
    <citation type="journal article" date="2021" name="Comput. Struct. Biotechnol. J.">
        <title>De novo genome assembly of the potent medicinal plant Rehmannia glutinosa using nanopore technology.</title>
        <authorList>
            <person name="Ma L."/>
            <person name="Dong C."/>
            <person name="Song C."/>
            <person name="Wang X."/>
            <person name="Zheng X."/>
            <person name="Niu Y."/>
            <person name="Chen S."/>
            <person name="Feng W."/>
        </authorList>
    </citation>
    <scope>NUCLEOTIDE SEQUENCE [LARGE SCALE GENOMIC DNA]</scope>
    <source>
        <strain evidence="2">DH-2019</strain>
    </source>
</reference>
<gene>
    <name evidence="2" type="ORF">DH2020_013048</name>
</gene>
<dbReference type="Proteomes" id="UP001318860">
    <property type="component" value="Unassembled WGS sequence"/>
</dbReference>
<name>A0ABR0X4J9_REHGL</name>
<keyword evidence="3" id="KW-1185">Reference proteome</keyword>
<accession>A0ABR0X4J9</accession>
<sequence length="721" mass="81031">MAMVSKTRNMLEGLVKDSSFKWLTKKRSVFDDEIEDMGRSPSAGKNWLPELSPVANVVVRRCSKILGISVSQLRENFDAEASDPLKHKSSFSRNFLEYCCLMALARSIQVIGYLDDNKFRRLTFDMMVAWEFPEAASEPILQMDEDATVGIQAFSRIAPAVPIIANVVVSDKVFEVLAASTSNRLHFSVYDKYLIRLERSIRKLQSQSESSLLSSVRSGRGEKILEVDGTVTTQPVLEHVGISTWPGRLTLTDHALYFEALKVVSYDKAKVYDLADDLQQVVKPELTGPWGTRLFDKAVFYKSITLSEPVVMEFPELKGHTRRDYWLAIIREVLYAHRFVFKFRISGPERDEVLLKAIFGILRVQALKEMSSTFPLCFEALLMFNVCDQLPRGDLILEKLAKMLTMTDMDRRNAVKSGNGMYSISALSLASNLGFIIGTSSGVANDSGLVVGEIAVGEMTPLEKAVKEARSSYENVVLAQATVDGAKLDGIDTNLVVMKDVNGIAGTAFSPDGILELACFSSVLGRTFEILGILFGLHLYYLQAIDYISKEKDCRLSDFRYVSCRGWMGYTFVILLIFVAVFMLLTRFCGQGRPIDELKVTAPPAMNTMEQLLAVQNAISQAEELIQDGNIVLLKCRALLLSIFPQATERFAVTLLVVALVVAFVPVRYIVLLGFWETFTRYSPLRRASTERWTRRLRDWWFSIPAAPVILERVNEDKKKR</sequence>
<dbReference type="PANTHER" id="PTHR31860:SF6">
    <property type="entry name" value="HEAT-INDUCIBLE TRANSCRIPTION REPRESSOR (DUF639)"/>
    <property type="match status" value="1"/>
</dbReference>
<comment type="caution">
    <text evidence="2">The sequence shown here is derived from an EMBL/GenBank/DDBJ whole genome shotgun (WGS) entry which is preliminary data.</text>
</comment>
<dbReference type="PANTHER" id="PTHR31860">
    <property type="entry name" value="HEAT-INDUCIBLE TRANSCRIPTION REPRESSOR (DUF639)-RELATED"/>
    <property type="match status" value="1"/>
</dbReference>
<dbReference type="EMBL" id="JABTTQ020000006">
    <property type="protein sequence ID" value="KAK6153409.1"/>
    <property type="molecule type" value="Genomic_DNA"/>
</dbReference>
<dbReference type="Pfam" id="PF04842">
    <property type="entry name" value="DUF639"/>
    <property type="match status" value="1"/>
</dbReference>
<dbReference type="InterPro" id="IPR006927">
    <property type="entry name" value="DUF639"/>
</dbReference>
<evidence type="ECO:0000313" key="3">
    <source>
        <dbReference type="Proteomes" id="UP001318860"/>
    </source>
</evidence>
<feature type="transmembrane region" description="Helical" evidence="1">
    <location>
        <begin position="651"/>
        <end position="676"/>
    </location>
</feature>
<evidence type="ECO:0000256" key="1">
    <source>
        <dbReference type="SAM" id="Phobius"/>
    </source>
</evidence>
<keyword evidence="1" id="KW-0812">Transmembrane</keyword>
<evidence type="ECO:0000313" key="2">
    <source>
        <dbReference type="EMBL" id="KAK6153409.1"/>
    </source>
</evidence>
<feature type="transmembrane region" description="Helical" evidence="1">
    <location>
        <begin position="567"/>
        <end position="585"/>
    </location>
</feature>
<organism evidence="2 3">
    <name type="scientific">Rehmannia glutinosa</name>
    <name type="common">Chinese foxglove</name>
    <dbReference type="NCBI Taxonomy" id="99300"/>
    <lineage>
        <taxon>Eukaryota</taxon>
        <taxon>Viridiplantae</taxon>
        <taxon>Streptophyta</taxon>
        <taxon>Embryophyta</taxon>
        <taxon>Tracheophyta</taxon>
        <taxon>Spermatophyta</taxon>
        <taxon>Magnoliopsida</taxon>
        <taxon>eudicotyledons</taxon>
        <taxon>Gunneridae</taxon>
        <taxon>Pentapetalae</taxon>
        <taxon>asterids</taxon>
        <taxon>lamiids</taxon>
        <taxon>Lamiales</taxon>
        <taxon>Orobanchaceae</taxon>
        <taxon>Rehmannieae</taxon>
        <taxon>Rehmannia</taxon>
    </lineage>
</organism>
<proteinExistence type="predicted"/>